<name>A0AAD9MRU6_9ANNE</name>
<dbReference type="AlphaFoldDB" id="A0AAD9MRU6"/>
<feature type="domain" description="FYVE-type zinc finger" evidence="2">
    <location>
        <begin position="272"/>
        <end position="359"/>
    </location>
</feature>
<reference evidence="3" key="1">
    <citation type="journal article" date="2023" name="Mol. Biol. Evol.">
        <title>Third-Generation Sequencing Reveals the Adaptive Role of the Epigenome in Three Deep-Sea Polychaetes.</title>
        <authorList>
            <person name="Perez M."/>
            <person name="Aroh O."/>
            <person name="Sun Y."/>
            <person name="Lan Y."/>
            <person name="Juniper S.K."/>
            <person name="Young C.R."/>
            <person name="Angers B."/>
            <person name="Qian P.Y."/>
        </authorList>
    </citation>
    <scope>NUCLEOTIDE SEQUENCE</scope>
    <source>
        <strain evidence="3">P08H-3</strain>
    </source>
</reference>
<dbReference type="GO" id="GO:0030864">
    <property type="term" value="C:cortical actin cytoskeleton"/>
    <property type="evidence" value="ECO:0007669"/>
    <property type="project" value="TreeGrafter"/>
</dbReference>
<sequence length="409" mass="46696">MAEDRVRQLVAWQLKQIEARNRRSEQDRFREQEYFRMFQYGGEELSGYHDENHNVGNAYGPKITSGMPSPIGDGLKFSLLSSRNSLFVDDDIEGCTEVRGSMPNIGHNGSSTNRSCFSSSCHSMPSGLHTLSSEDPGCSREGNSGDDTFAAKQTRQLPVSVETCFSPAGGFQRNFGVRRSRSFSGRANIRRKSEVEPPMELPRPKILHRREFYGSTPALSSHMISHMGWMDNAPFDGLLSPPPADNRPLSASSFSVPLSSWSSMSSVTGNRKIEEEVEGESKKTVILSKQKAFNENCCMRCFSRFLFLINQKVQCYQCQYFVCKNCSHYDNDRREYVCNVCKKQKELQNQSLNWFYDSVKNKFKRFGSAKVVRSLYKRRLDCKYELPLSCTHARTHKHAHTRTHTFENI</sequence>
<accession>A0AAD9MRU6</accession>
<dbReference type="GO" id="GO:0017022">
    <property type="term" value="F:myosin binding"/>
    <property type="evidence" value="ECO:0007669"/>
    <property type="project" value="TreeGrafter"/>
</dbReference>
<dbReference type="GO" id="GO:0003779">
    <property type="term" value="F:actin binding"/>
    <property type="evidence" value="ECO:0007669"/>
    <property type="project" value="TreeGrafter"/>
</dbReference>
<organism evidence="3 4">
    <name type="scientific">Paralvinella palmiformis</name>
    <dbReference type="NCBI Taxonomy" id="53620"/>
    <lineage>
        <taxon>Eukaryota</taxon>
        <taxon>Metazoa</taxon>
        <taxon>Spiralia</taxon>
        <taxon>Lophotrochozoa</taxon>
        <taxon>Annelida</taxon>
        <taxon>Polychaeta</taxon>
        <taxon>Sedentaria</taxon>
        <taxon>Canalipalpata</taxon>
        <taxon>Terebellida</taxon>
        <taxon>Terebelliformia</taxon>
        <taxon>Alvinellidae</taxon>
        <taxon>Paralvinella</taxon>
    </lineage>
</organism>
<dbReference type="SUPFAM" id="SSF57903">
    <property type="entry name" value="FYVE/PHD zinc finger"/>
    <property type="match status" value="1"/>
</dbReference>
<evidence type="ECO:0000256" key="1">
    <source>
        <dbReference type="SAM" id="MobiDB-lite"/>
    </source>
</evidence>
<dbReference type="Gene3D" id="3.30.40.10">
    <property type="entry name" value="Zinc/RING finger domain, C3HC4 (zinc finger)"/>
    <property type="match status" value="1"/>
</dbReference>
<protein>
    <recommendedName>
        <fullName evidence="2">FYVE-type zinc finger domain-containing protein</fullName>
    </recommendedName>
</protein>
<feature type="region of interest" description="Disordered" evidence="1">
    <location>
        <begin position="128"/>
        <end position="148"/>
    </location>
</feature>
<gene>
    <name evidence="3" type="ORF">LSH36_1088g00047</name>
</gene>
<dbReference type="Pfam" id="PF02318">
    <property type="entry name" value="FYVE_2"/>
    <property type="match status" value="1"/>
</dbReference>
<dbReference type="Proteomes" id="UP001208570">
    <property type="component" value="Unassembled WGS sequence"/>
</dbReference>
<dbReference type="PANTHER" id="PTHR14555">
    <property type="entry name" value="MYELIN-ASSOCIATED OLIGODENDROCYTIC BASIC PROTEIN MOBP -RELATED"/>
    <property type="match status" value="1"/>
</dbReference>
<dbReference type="InterPro" id="IPR011011">
    <property type="entry name" value="Znf_FYVE_PHD"/>
</dbReference>
<dbReference type="InterPro" id="IPR051745">
    <property type="entry name" value="Intracell_Transport_Effector"/>
</dbReference>
<evidence type="ECO:0000313" key="3">
    <source>
        <dbReference type="EMBL" id="KAK2141521.1"/>
    </source>
</evidence>
<dbReference type="InterPro" id="IPR013083">
    <property type="entry name" value="Znf_RING/FYVE/PHD"/>
</dbReference>
<proteinExistence type="predicted"/>
<keyword evidence="4" id="KW-1185">Reference proteome</keyword>
<evidence type="ECO:0000259" key="2">
    <source>
        <dbReference type="Pfam" id="PF02318"/>
    </source>
</evidence>
<comment type="caution">
    <text evidence="3">The sequence shown here is derived from an EMBL/GenBank/DDBJ whole genome shotgun (WGS) entry which is preliminary data.</text>
</comment>
<evidence type="ECO:0000313" key="4">
    <source>
        <dbReference type="Proteomes" id="UP001208570"/>
    </source>
</evidence>
<dbReference type="PANTHER" id="PTHR14555:SF3">
    <property type="entry name" value="RABBD DOMAIN-CONTAINING PROTEIN"/>
    <property type="match status" value="1"/>
</dbReference>
<dbReference type="InterPro" id="IPR041282">
    <property type="entry name" value="FYVE_2"/>
</dbReference>
<dbReference type="EMBL" id="JAODUP010001089">
    <property type="protein sequence ID" value="KAK2141521.1"/>
    <property type="molecule type" value="Genomic_DNA"/>
</dbReference>